<comment type="caution">
    <text evidence="1">The sequence shown here is derived from an EMBL/GenBank/DDBJ whole genome shotgun (WGS) entry which is preliminary data.</text>
</comment>
<dbReference type="AlphaFoldDB" id="A0A699HTS5"/>
<organism evidence="1">
    <name type="scientific">Tanacetum cinerariifolium</name>
    <name type="common">Dalmatian daisy</name>
    <name type="synonym">Chrysanthemum cinerariifolium</name>
    <dbReference type="NCBI Taxonomy" id="118510"/>
    <lineage>
        <taxon>Eukaryota</taxon>
        <taxon>Viridiplantae</taxon>
        <taxon>Streptophyta</taxon>
        <taxon>Embryophyta</taxon>
        <taxon>Tracheophyta</taxon>
        <taxon>Spermatophyta</taxon>
        <taxon>Magnoliopsida</taxon>
        <taxon>eudicotyledons</taxon>
        <taxon>Gunneridae</taxon>
        <taxon>Pentapetalae</taxon>
        <taxon>asterids</taxon>
        <taxon>campanulids</taxon>
        <taxon>Asterales</taxon>
        <taxon>Asteraceae</taxon>
        <taxon>Asteroideae</taxon>
        <taxon>Anthemideae</taxon>
        <taxon>Anthemidinae</taxon>
        <taxon>Tanacetum</taxon>
    </lineage>
</organism>
<protein>
    <submittedName>
        <fullName evidence="1">Uncharacterized protein</fullName>
    </submittedName>
</protein>
<evidence type="ECO:0000313" key="1">
    <source>
        <dbReference type="EMBL" id="GEY80940.1"/>
    </source>
</evidence>
<sequence length="35" mass="4051">RYKSENASSLNFATIQRTRIVLNRKMQSRLGLGKL</sequence>
<reference evidence="1" key="1">
    <citation type="journal article" date="2019" name="Sci. Rep.">
        <title>Draft genome of Tanacetum cinerariifolium, the natural source of mosquito coil.</title>
        <authorList>
            <person name="Yamashiro T."/>
            <person name="Shiraishi A."/>
            <person name="Satake H."/>
            <person name="Nakayama K."/>
        </authorList>
    </citation>
    <scope>NUCLEOTIDE SEQUENCE</scope>
</reference>
<proteinExistence type="predicted"/>
<name>A0A699HTS5_TANCI</name>
<feature type="non-terminal residue" evidence="1">
    <location>
        <position position="1"/>
    </location>
</feature>
<gene>
    <name evidence="1" type="ORF">Tci_452914</name>
</gene>
<accession>A0A699HTS5</accession>
<dbReference type="EMBL" id="BKCJ010211779">
    <property type="protein sequence ID" value="GEY80940.1"/>
    <property type="molecule type" value="Genomic_DNA"/>
</dbReference>